<comment type="caution">
    <text evidence="1">The sequence shown here is derived from an EMBL/GenBank/DDBJ whole genome shotgun (WGS) entry which is preliminary data.</text>
</comment>
<sequence>MGEVLLAEVDNLPRRGMGPLVEPDEGLGHFAVHRVGNAYDHGLGNRRVGVEDGLYLLGVDVETADDDDIRHPVENPDIPVFHPDVVPGVEPAVRETVRRHDGIPEVAGGDGRPLHPEHPFARGGHILVLVVEELPLVPPHYGSHGAETTVLVVPVHRHHGRTLGDAVSFDDRCPEDLLGLAVKLHVQPVSPGDGHLQARWFRGALAHGDDHEVEHGGNRQDDIGPRRVDGFHGFDGGEERGEEGLPEFFHQGHEAAHGVAEGMEVRQHVEEGIPFLEELKGFVHPHGVVQQVAVGEGNGLGHSRGPGCGEDHRQ</sequence>
<proteinExistence type="predicted"/>
<protein>
    <submittedName>
        <fullName evidence="1">Uncharacterized protein</fullName>
    </submittedName>
</protein>
<dbReference type="EMBL" id="VSSQ01010208">
    <property type="protein sequence ID" value="MPM43723.1"/>
    <property type="molecule type" value="Genomic_DNA"/>
</dbReference>
<name>A0A644ZYM5_9ZZZZ</name>
<reference evidence="1" key="1">
    <citation type="submission" date="2019-08" db="EMBL/GenBank/DDBJ databases">
        <authorList>
            <person name="Kucharzyk K."/>
            <person name="Murdoch R.W."/>
            <person name="Higgins S."/>
            <person name="Loffler F."/>
        </authorList>
    </citation>
    <scope>NUCLEOTIDE SEQUENCE</scope>
</reference>
<gene>
    <name evidence="1" type="ORF">SDC9_90400</name>
</gene>
<dbReference type="AlphaFoldDB" id="A0A644ZYM5"/>
<organism evidence="1">
    <name type="scientific">bioreactor metagenome</name>
    <dbReference type="NCBI Taxonomy" id="1076179"/>
    <lineage>
        <taxon>unclassified sequences</taxon>
        <taxon>metagenomes</taxon>
        <taxon>ecological metagenomes</taxon>
    </lineage>
</organism>
<accession>A0A644ZYM5</accession>
<evidence type="ECO:0000313" key="1">
    <source>
        <dbReference type="EMBL" id="MPM43723.1"/>
    </source>
</evidence>